<dbReference type="Proteomes" id="UP001066276">
    <property type="component" value="Chromosome 9"/>
</dbReference>
<organism evidence="1 2">
    <name type="scientific">Pleurodeles waltl</name>
    <name type="common">Iberian ribbed newt</name>
    <dbReference type="NCBI Taxonomy" id="8319"/>
    <lineage>
        <taxon>Eukaryota</taxon>
        <taxon>Metazoa</taxon>
        <taxon>Chordata</taxon>
        <taxon>Craniata</taxon>
        <taxon>Vertebrata</taxon>
        <taxon>Euteleostomi</taxon>
        <taxon>Amphibia</taxon>
        <taxon>Batrachia</taxon>
        <taxon>Caudata</taxon>
        <taxon>Salamandroidea</taxon>
        <taxon>Salamandridae</taxon>
        <taxon>Pleurodelinae</taxon>
        <taxon>Pleurodeles</taxon>
    </lineage>
</organism>
<reference evidence="1" key="1">
    <citation type="journal article" date="2022" name="bioRxiv">
        <title>Sequencing and chromosome-scale assembly of the giantPleurodeles waltlgenome.</title>
        <authorList>
            <person name="Brown T."/>
            <person name="Elewa A."/>
            <person name="Iarovenko S."/>
            <person name="Subramanian E."/>
            <person name="Araus A.J."/>
            <person name="Petzold A."/>
            <person name="Susuki M."/>
            <person name="Suzuki K.-i.T."/>
            <person name="Hayashi T."/>
            <person name="Toyoda A."/>
            <person name="Oliveira C."/>
            <person name="Osipova E."/>
            <person name="Leigh N.D."/>
            <person name="Simon A."/>
            <person name="Yun M.H."/>
        </authorList>
    </citation>
    <scope>NUCLEOTIDE SEQUENCE</scope>
    <source>
        <strain evidence="1">20211129_DDA</strain>
        <tissue evidence="1">Liver</tissue>
    </source>
</reference>
<protein>
    <submittedName>
        <fullName evidence="1">Uncharacterized protein</fullName>
    </submittedName>
</protein>
<proteinExistence type="predicted"/>
<evidence type="ECO:0000313" key="2">
    <source>
        <dbReference type="Proteomes" id="UP001066276"/>
    </source>
</evidence>
<dbReference type="Gene3D" id="3.30.70.1820">
    <property type="entry name" value="L1 transposable element, RRM domain"/>
    <property type="match status" value="1"/>
</dbReference>
<name>A0AAV7MS87_PLEWA</name>
<accession>A0AAV7MS87</accession>
<keyword evidence="2" id="KW-1185">Reference proteome</keyword>
<evidence type="ECO:0000313" key="1">
    <source>
        <dbReference type="EMBL" id="KAJ1106177.1"/>
    </source>
</evidence>
<gene>
    <name evidence="1" type="ORF">NDU88_003580</name>
</gene>
<dbReference type="EMBL" id="JANPWB010000013">
    <property type="protein sequence ID" value="KAJ1106177.1"/>
    <property type="molecule type" value="Genomic_DNA"/>
</dbReference>
<comment type="caution">
    <text evidence="1">The sequence shown here is derived from an EMBL/GenBank/DDBJ whole genome shotgun (WGS) entry which is preliminary data.</text>
</comment>
<dbReference type="AlphaFoldDB" id="A0AAV7MS87"/>
<sequence>MDSKISTLAAETKSICLDIAGFQSRVAGLEERVAAVEDLNTIPEWDQELLFLRSKLIDSEARSRRDNVSFFGFTEHIEETDIQAFLKKTLSTLTGLSFDPPLEFQRAHCLGLKRTEDSSRPCPTIACQLLTAARSQGPFRANSYVIRIAADFSRDKRRKAFLSLCPCIHQLEVRYNLFELARMWVTKNGQSKDFYDTEDLRLYLDDLSTTSMDLSPLNLPADTTKDPFAALLLLIPTERGNLVIRDSS</sequence>